<feature type="domain" description="Serine/threonine specific protein phosphatases" evidence="5">
    <location>
        <begin position="125"/>
        <end position="130"/>
    </location>
</feature>
<dbReference type="SMART" id="SM00156">
    <property type="entry name" value="PP2Ac"/>
    <property type="match status" value="1"/>
</dbReference>
<comment type="similarity">
    <text evidence="4">Belongs to the PPP phosphatase family.</text>
</comment>
<dbReference type="CDD" id="cd07415">
    <property type="entry name" value="MPP_PP2A_PP4_PP6"/>
    <property type="match status" value="1"/>
</dbReference>
<evidence type="ECO:0000256" key="4">
    <source>
        <dbReference type="RuleBase" id="RU004273"/>
    </source>
</evidence>
<dbReference type="Proteomes" id="UP000179807">
    <property type="component" value="Unassembled WGS sequence"/>
</dbReference>
<evidence type="ECO:0000313" key="6">
    <source>
        <dbReference type="EMBL" id="OHT03182.1"/>
    </source>
</evidence>
<evidence type="ECO:0000256" key="3">
    <source>
        <dbReference type="ARBA" id="ARBA00023211"/>
    </source>
</evidence>
<dbReference type="EC" id="3.1.3.16" evidence="4"/>
<keyword evidence="3" id="KW-0464">Manganese</keyword>
<dbReference type="Gene3D" id="3.60.21.10">
    <property type="match status" value="1"/>
</dbReference>
<dbReference type="InterPro" id="IPR006186">
    <property type="entry name" value="Ser/Thr-sp_prot-phosphatase"/>
</dbReference>
<proteinExistence type="inferred from homology"/>
<dbReference type="PROSITE" id="PS00125">
    <property type="entry name" value="SER_THR_PHOSPHATASE"/>
    <property type="match status" value="1"/>
</dbReference>
<protein>
    <recommendedName>
        <fullName evidence="4">Serine/threonine-protein phosphatase</fullName>
        <ecNumber evidence="4">3.1.3.16</ecNumber>
    </recommendedName>
</protein>
<dbReference type="InterPro" id="IPR029052">
    <property type="entry name" value="Metallo-depent_PP-like"/>
</dbReference>
<dbReference type="InterPro" id="IPR047129">
    <property type="entry name" value="PPA2-like"/>
</dbReference>
<dbReference type="EMBL" id="MLAK01000838">
    <property type="protein sequence ID" value="OHT03182.1"/>
    <property type="molecule type" value="Genomic_DNA"/>
</dbReference>
<dbReference type="OrthoDB" id="1930084at2759"/>
<evidence type="ECO:0000259" key="5">
    <source>
        <dbReference type="PROSITE" id="PS00125"/>
    </source>
</evidence>
<organism evidence="6 7">
    <name type="scientific">Tritrichomonas foetus</name>
    <dbReference type="NCBI Taxonomy" id="1144522"/>
    <lineage>
        <taxon>Eukaryota</taxon>
        <taxon>Metamonada</taxon>
        <taxon>Parabasalia</taxon>
        <taxon>Tritrichomonadida</taxon>
        <taxon>Tritrichomonadidae</taxon>
        <taxon>Tritrichomonas</taxon>
    </lineage>
</organism>
<name>A0A1J4K0B8_9EUKA</name>
<keyword evidence="7" id="KW-1185">Reference proteome</keyword>
<comment type="caution">
    <text evidence="6">The sequence shown here is derived from an EMBL/GenBank/DDBJ whole genome shotgun (WGS) entry which is preliminary data.</text>
</comment>
<accession>A0A1J4K0B8</accession>
<evidence type="ECO:0000256" key="2">
    <source>
        <dbReference type="ARBA" id="ARBA00022801"/>
    </source>
</evidence>
<dbReference type="AlphaFoldDB" id="A0A1J4K0B8"/>
<sequence>MVKPLAFIGKNKLRKMNNSDLDAAIEMIKQAKYPPEQTVRGICDKAVEILSKCPNVVHVTPPVTVCGDTHGQFYDLLELFSIGGQCPDTNYLFLGDYVDRGFFSVETVLLLITLKVRYPNRITLLRGNHESRQTTQAYGFYDEVIRKYNNSAVWDLFNKVFDVLPLCAVIGNKIFCVHGGLSPLLTSIEQIQRLERKKEVPERGPICDLLWSDPDNVNSFTISPRGAGYLFGDTAVKQFNRSNKLNLVLRAHQLASEGYVEWFDRKLFTVWSAPNYCYRGGNPASILEVDPQCNTKWKMFEAAPASARGEVPDKTRVEYFM</sequence>
<keyword evidence="2 4" id="KW-0378">Hydrolase</keyword>
<dbReference type="GeneID" id="94828056"/>
<dbReference type="Pfam" id="PF00149">
    <property type="entry name" value="Metallophos"/>
    <property type="match status" value="1"/>
</dbReference>
<evidence type="ECO:0000313" key="7">
    <source>
        <dbReference type="Proteomes" id="UP000179807"/>
    </source>
</evidence>
<dbReference type="GO" id="GO:0046872">
    <property type="term" value="F:metal ion binding"/>
    <property type="evidence" value="ECO:0007669"/>
    <property type="project" value="UniProtKB-KW"/>
</dbReference>
<reference evidence="6" key="1">
    <citation type="submission" date="2016-10" db="EMBL/GenBank/DDBJ databases">
        <authorList>
            <person name="Benchimol M."/>
            <person name="Almeida L.G."/>
            <person name="Vasconcelos A.T."/>
            <person name="Perreira-Neves A."/>
            <person name="Rosa I.A."/>
            <person name="Tasca T."/>
            <person name="Bogo M.R."/>
            <person name="de Souza W."/>
        </authorList>
    </citation>
    <scope>NUCLEOTIDE SEQUENCE [LARGE SCALE GENOMIC DNA]</scope>
    <source>
        <strain evidence="6">K</strain>
    </source>
</reference>
<dbReference type="SUPFAM" id="SSF56300">
    <property type="entry name" value="Metallo-dependent phosphatases"/>
    <property type="match status" value="1"/>
</dbReference>
<comment type="catalytic activity">
    <reaction evidence="4">
        <text>O-phospho-L-threonyl-[protein] + H2O = L-threonyl-[protein] + phosphate</text>
        <dbReference type="Rhea" id="RHEA:47004"/>
        <dbReference type="Rhea" id="RHEA-COMP:11060"/>
        <dbReference type="Rhea" id="RHEA-COMP:11605"/>
        <dbReference type="ChEBI" id="CHEBI:15377"/>
        <dbReference type="ChEBI" id="CHEBI:30013"/>
        <dbReference type="ChEBI" id="CHEBI:43474"/>
        <dbReference type="ChEBI" id="CHEBI:61977"/>
        <dbReference type="EC" id="3.1.3.16"/>
    </reaction>
</comment>
<keyword evidence="1" id="KW-0479">Metal-binding</keyword>
<dbReference type="PRINTS" id="PR00114">
    <property type="entry name" value="STPHPHTASE"/>
</dbReference>
<dbReference type="VEuPathDB" id="TrichDB:TRFO_06868"/>
<dbReference type="PANTHER" id="PTHR45619">
    <property type="entry name" value="SERINE/THREONINE-PROTEIN PHOSPHATASE PP2A-RELATED"/>
    <property type="match status" value="1"/>
</dbReference>
<dbReference type="GO" id="GO:0004722">
    <property type="term" value="F:protein serine/threonine phosphatase activity"/>
    <property type="evidence" value="ECO:0007669"/>
    <property type="project" value="UniProtKB-EC"/>
</dbReference>
<gene>
    <name evidence="6" type="primary">ppp4c</name>
    <name evidence="6" type="ORF">TRFO_06868</name>
</gene>
<dbReference type="RefSeq" id="XP_068356318.1">
    <property type="nucleotide sequence ID" value="XM_068493352.1"/>
</dbReference>
<evidence type="ECO:0000256" key="1">
    <source>
        <dbReference type="ARBA" id="ARBA00022723"/>
    </source>
</evidence>
<dbReference type="InterPro" id="IPR004843">
    <property type="entry name" value="Calcineurin-like_PHP"/>
</dbReference>